<dbReference type="Proteomes" id="UP000636800">
    <property type="component" value="Unassembled WGS sequence"/>
</dbReference>
<feature type="coiled-coil region" evidence="1">
    <location>
        <begin position="118"/>
        <end position="145"/>
    </location>
</feature>
<evidence type="ECO:0000313" key="3">
    <source>
        <dbReference type="Proteomes" id="UP000636800"/>
    </source>
</evidence>
<gene>
    <name evidence="2" type="ORF">HPP92_018158</name>
</gene>
<sequence length="379" mass="42833">MEAHHASLGRRVLDEIRQKRAAERIIKTASGSDLESLNQQGMLRSGSGDRVTERDSYALLSQVKDLQIKIAELEKENQQLLVELEEKAVENSSLVRHVKELEDSTLPSLRKALKDVSIEKDAAIVAKAEEDAAALRAELNSMHQHIMTNSYSSTPSIDSSANRILSMEKEIAYLKSELQQSSLLRQQEQHKLAEEQLRTSSLMAVRQDLEDRLAALSKKVSDGGAKSDVSSPKAFSLHDKEKFEKQLHDMALMVERLESSRQKLLTEIDSQSSEIERLFEENSNFSVSYQDALGLAMQWENQVKECLKQNEQLRHHLDKVRSELLNSNQSSNSSAQSQVEIEKIVAVAQVLNNSSLKTSSLRIKSLRSKADQRHYLLRF</sequence>
<comment type="caution">
    <text evidence="2">The sequence shown here is derived from an EMBL/GenBank/DDBJ whole genome shotgun (WGS) entry which is preliminary data.</text>
</comment>
<dbReference type="PANTHER" id="PTHR48163">
    <property type="entry name" value="BNAC02G25670D PROTEIN"/>
    <property type="match status" value="1"/>
</dbReference>
<protein>
    <submittedName>
        <fullName evidence="2">Uncharacterized protein</fullName>
    </submittedName>
</protein>
<dbReference type="EMBL" id="JADCNL010000009">
    <property type="protein sequence ID" value="KAG0466578.1"/>
    <property type="molecule type" value="Genomic_DNA"/>
</dbReference>
<accession>A0A835QCZ6</accession>
<dbReference type="OrthoDB" id="10675221at2759"/>
<feature type="coiled-coil region" evidence="1">
    <location>
        <begin position="240"/>
        <end position="323"/>
    </location>
</feature>
<keyword evidence="1" id="KW-0175">Coiled coil</keyword>
<organism evidence="2 3">
    <name type="scientific">Vanilla planifolia</name>
    <name type="common">Vanilla</name>
    <dbReference type="NCBI Taxonomy" id="51239"/>
    <lineage>
        <taxon>Eukaryota</taxon>
        <taxon>Viridiplantae</taxon>
        <taxon>Streptophyta</taxon>
        <taxon>Embryophyta</taxon>
        <taxon>Tracheophyta</taxon>
        <taxon>Spermatophyta</taxon>
        <taxon>Magnoliopsida</taxon>
        <taxon>Liliopsida</taxon>
        <taxon>Asparagales</taxon>
        <taxon>Orchidaceae</taxon>
        <taxon>Vanilloideae</taxon>
        <taxon>Vanilleae</taxon>
        <taxon>Vanilla</taxon>
    </lineage>
</organism>
<name>A0A835QCZ6_VANPL</name>
<dbReference type="PANTHER" id="PTHR48163:SF2">
    <property type="entry name" value="EXPRESSED PROTEIN"/>
    <property type="match status" value="1"/>
</dbReference>
<reference evidence="2 3" key="1">
    <citation type="journal article" date="2020" name="Nat. Food">
        <title>A phased Vanilla planifolia genome enables genetic improvement of flavour and production.</title>
        <authorList>
            <person name="Hasing T."/>
            <person name="Tang H."/>
            <person name="Brym M."/>
            <person name="Khazi F."/>
            <person name="Huang T."/>
            <person name="Chambers A.H."/>
        </authorList>
    </citation>
    <scope>NUCLEOTIDE SEQUENCE [LARGE SCALE GENOMIC DNA]</scope>
    <source>
        <tissue evidence="2">Leaf</tissue>
    </source>
</reference>
<evidence type="ECO:0000256" key="1">
    <source>
        <dbReference type="SAM" id="Coils"/>
    </source>
</evidence>
<keyword evidence="3" id="KW-1185">Reference proteome</keyword>
<dbReference type="AlphaFoldDB" id="A0A835QCZ6"/>
<proteinExistence type="predicted"/>
<evidence type="ECO:0000313" key="2">
    <source>
        <dbReference type="EMBL" id="KAG0466578.1"/>
    </source>
</evidence>
<feature type="coiled-coil region" evidence="1">
    <location>
        <begin position="56"/>
        <end position="90"/>
    </location>
</feature>